<feature type="compositionally biased region" description="Basic and acidic residues" evidence="1">
    <location>
        <begin position="46"/>
        <end position="59"/>
    </location>
</feature>
<dbReference type="EMBL" id="PQXI01000307">
    <property type="protein sequence ID" value="TGO20335.1"/>
    <property type="molecule type" value="Genomic_DNA"/>
</dbReference>
<dbReference type="AlphaFoldDB" id="A0A4Z1F721"/>
<keyword evidence="3" id="KW-1185">Reference proteome</keyword>
<evidence type="ECO:0000313" key="3">
    <source>
        <dbReference type="Proteomes" id="UP000297910"/>
    </source>
</evidence>
<protein>
    <submittedName>
        <fullName evidence="2">Uncharacterized protein</fullName>
    </submittedName>
</protein>
<sequence>MADKVLIEELQKMHIAKILEAPKRSAFTPQSPTLNGRLQQAFLAQKRDAMSEMERKSSESRWAGCS</sequence>
<name>A0A4Z1F721_9HELO</name>
<reference evidence="2 3" key="1">
    <citation type="submission" date="2017-12" db="EMBL/GenBank/DDBJ databases">
        <title>Comparative genomics of Botrytis spp.</title>
        <authorList>
            <person name="Valero-Jimenez C.A."/>
            <person name="Tapia P."/>
            <person name="Veloso J."/>
            <person name="Silva-Moreno E."/>
            <person name="Staats M."/>
            <person name="Valdes J.H."/>
            <person name="Van Kan J.A.L."/>
        </authorList>
    </citation>
    <scope>NUCLEOTIDE SEQUENCE [LARGE SCALE GENOMIC DNA]</scope>
    <source>
        <strain evidence="2 3">Bp0003</strain>
    </source>
</reference>
<evidence type="ECO:0000313" key="2">
    <source>
        <dbReference type="EMBL" id="TGO20335.1"/>
    </source>
</evidence>
<accession>A0A4Z1F721</accession>
<evidence type="ECO:0000256" key="1">
    <source>
        <dbReference type="SAM" id="MobiDB-lite"/>
    </source>
</evidence>
<gene>
    <name evidence="2" type="ORF">BPAE_0309g00120</name>
</gene>
<proteinExistence type="predicted"/>
<feature type="region of interest" description="Disordered" evidence="1">
    <location>
        <begin position="46"/>
        <end position="66"/>
    </location>
</feature>
<comment type="caution">
    <text evidence="2">The sequence shown here is derived from an EMBL/GenBank/DDBJ whole genome shotgun (WGS) entry which is preliminary data.</text>
</comment>
<dbReference type="Proteomes" id="UP000297910">
    <property type="component" value="Unassembled WGS sequence"/>
</dbReference>
<organism evidence="2 3">
    <name type="scientific">Botrytis paeoniae</name>
    <dbReference type="NCBI Taxonomy" id="278948"/>
    <lineage>
        <taxon>Eukaryota</taxon>
        <taxon>Fungi</taxon>
        <taxon>Dikarya</taxon>
        <taxon>Ascomycota</taxon>
        <taxon>Pezizomycotina</taxon>
        <taxon>Leotiomycetes</taxon>
        <taxon>Helotiales</taxon>
        <taxon>Sclerotiniaceae</taxon>
        <taxon>Botrytis</taxon>
    </lineage>
</organism>